<dbReference type="PANTHER" id="PTHR10698:SF0">
    <property type="entry name" value="V-TYPE PROTON ATPASE SUBUNIT H"/>
    <property type="match status" value="1"/>
</dbReference>
<sequence>MTVDSPLYIDSTYLTDRKKDIREKIIPWEGLARANVISEDDANHIKILEKQSSENKNSTILSQLQLYTNTILHLLNKLSVNSRDEVLKNVLVLINDFLLELPNQEFAASLLELGELDESLPFAPLLKHLENSNVDIKILVLYNLVILLRKNDSKKVDKEIVIKVFDALSGPEFLGNLKNSSVQFIAIQLLQELVTPKYYKEIYLSNNLVSNFKPINQLIGQSARLPNSSGIQLLYDILLTTWILSFNGQINKQIIHNYPELIGNLLTISKDSIKLKVVRLAVSTLKNFISSSVSGGEQFKTIKLILFHDGLNTIKVLQERKFASSTSDEELSNDLIYLNEELTDVVENKLTSFDEYLTELENPNLISWSSPTHKSTEFWLENSGKFKDSGFKLVKRIFEVLGGNIAPAKVILLSDLQYLIQNLGSDLIAFINEGNDGQYKLLIMNLLDNNEGDSELKYQALKTIQLLVGHNY</sequence>
<dbReference type="InterPro" id="IPR011987">
    <property type="entry name" value="ATPase_V1-cplx_hsu_C"/>
</dbReference>
<evidence type="ECO:0000256" key="5">
    <source>
        <dbReference type="PIRNR" id="PIRNR032184"/>
    </source>
</evidence>
<protein>
    <recommendedName>
        <fullName evidence="5">V-type proton ATPase subunit H</fullName>
    </recommendedName>
</protein>
<dbReference type="InterPro" id="IPR016024">
    <property type="entry name" value="ARM-type_fold"/>
</dbReference>
<evidence type="ECO:0000256" key="1">
    <source>
        <dbReference type="ARBA" id="ARBA00008613"/>
    </source>
</evidence>
<dbReference type="InterPro" id="IPR011989">
    <property type="entry name" value="ARM-like"/>
</dbReference>
<dbReference type="Pfam" id="PF11698">
    <property type="entry name" value="V-ATPase_H_C"/>
    <property type="match status" value="1"/>
</dbReference>
<dbReference type="Gene3D" id="1.25.40.150">
    <property type="entry name" value="V-type ATPase, subunit H, C-terminal domain"/>
    <property type="match status" value="1"/>
</dbReference>
<dbReference type="InterPro" id="IPR038497">
    <property type="entry name" value="ATPase_V1-cplx_hsu_C_sf"/>
</dbReference>
<gene>
    <name evidence="7" type="ORF">CLIB1423_22S00386</name>
</gene>
<reference evidence="7" key="1">
    <citation type="submission" date="2022-03" db="EMBL/GenBank/DDBJ databases">
        <authorList>
            <person name="Legras J.-L."/>
            <person name="Devillers H."/>
            <person name="Grondin C."/>
        </authorList>
    </citation>
    <scope>NUCLEOTIDE SEQUENCE</scope>
    <source>
        <strain evidence="7">CLIB 1423</strain>
    </source>
</reference>
<name>A0A9P0QT43_9ASCO</name>
<keyword evidence="8" id="KW-1185">Reference proteome</keyword>
<dbReference type="Gene3D" id="1.25.10.10">
    <property type="entry name" value="Leucine-rich Repeat Variant"/>
    <property type="match status" value="1"/>
</dbReference>
<dbReference type="PIRSF" id="PIRSF032184">
    <property type="entry name" value="ATPase_V1_H"/>
    <property type="match status" value="1"/>
</dbReference>
<comment type="function">
    <text evidence="5">Subunit of the V1 complex of vacuolar(H+)-ATPase (V-ATPase), a multisubunit enzyme composed of a peripheral complex (V1) that hydrolyzes ATP and a membrane integral complex (V0) that translocates protons. V-ATPase is responsible for acidifying and maintaining the pH of intracellular compartments.</text>
</comment>
<evidence type="ECO:0000313" key="8">
    <source>
        <dbReference type="Proteomes" id="UP000837801"/>
    </source>
</evidence>
<evidence type="ECO:0000256" key="2">
    <source>
        <dbReference type="ARBA" id="ARBA00022448"/>
    </source>
</evidence>
<dbReference type="EMBL" id="CAKXYY010000022">
    <property type="protein sequence ID" value="CAH2355129.1"/>
    <property type="molecule type" value="Genomic_DNA"/>
</dbReference>
<comment type="subunit">
    <text evidence="5">V-ATPase is a heteromultimeric enzyme made up of two complexes: the ATP-hydrolytic V1 complex and the proton translocation V0 complex.</text>
</comment>
<keyword evidence="2 5" id="KW-0813">Transport</keyword>
<evidence type="ECO:0000256" key="3">
    <source>
        <dbReference type="ARBA" id="ARBA00022781"/>
    </source>
</evidence>
<evidence type="ECO:0000313" key="7">
    <source>
        <dbReference type="EMBL" id="CAH2355129.1"/>
    </source>
</evidence>
<dbReference type="Pfam" id="PF03224">
    <property type="entry name" value="V-ATPase_H_N"/>
    <property type="match status" value="1"/>
</dbReference>
<dbReference type="AlphaFoldDB" id="A0A9P0QT43"/>
<dbReference type="GO" id="GO:0000329">
    <property type="term" value="C:fungal-type vacuole membrane"/>
    <property type="evidence" value="ECO:0007669"/>
    <property type="project" value="TreeGrafter"/>
</dbReference>
<comment type="similarity">
    <text evidence="1 5">Belongs to the V-ATPase H subunit family.</text>
</comment>
<dbReference type="SUPFAM" id="SSF48371">
    <property type="entry name" value="ARM repeat"/>
    <property type="match status" value="1"/>
</dbReference>
<feature type="domain" description="ATPase V1 complex subunit H C-terminal" evidence="6">
    <location>
        <begin position="349"/>
        <end position="472"/>
    </location>
</feature>
<dbReference type="InterPro" id="IPR004908">
    <property type="entry name" value="ATPase_V1-cplx_hsu"/>
</dbReference>
<evidence type="ECO:0000259" key="6">
    <source>
        <dbReference type="Pfam" id="PF11698"/>
    </source>
</evidence>
<evidence type="ECO:0000256" key="4">
    <source>
        <dbReference type="ARBA" id="ARBA00023065"/>
    </source>
</evidence>
<dbReference type="OrthoDB" id="10263554at2759"/>
<keyword evidence="4 5" id="KW-0406">Ion transport</keyword>
<proteinExistence type="inferred from homology"/>
<dbReference type="PANTHER" id="PTHR10698">
    <property type="entry name" value="V-TYPE PROTON ATPASE SUBUNIT H"/>
    <property type="match status" value="1"/>
</dbReference>
<organism evidence="7 8">
    <name type="scientific">[Candida] railenensis</name>
    <dbReference type="NCBI Taxonomy" id="45579"/>
    <lineage>
        <taxon>Eukaryota</taxon>
        <taxon>Fungi</taxon>
        <taxon>Dikarya</taxon>
        <taxon>Ascomycota</taxon>
        <taxon>Saccharomycotina</taxon>
        <taxon>Pichiomycetes</taxon>
        <taxon>Debaryomycetaceae</taxon>
        <taxon>Kurtzmaniella</taxon>
    </lineage>
</organism>
<accession>A0A9P0QT43</accession>
<dbReference type="Proteomes" id="UP000837801">
    <property type="component" value="Unassembled WGS sequence"/>
</dbReference>
<comment type="caution">
    <text evidence="7">The sequence shown here is derived from an EMBL/GenBank/DDBJ whole genome shotgun (WGS) entry which is preliminary data.</text>
</comment>
<keyword evidence="3 5" id="KW-0375">Hydrogen ion transport</keyword>
<dbReference type="GO" id="GO:0000221">
    <property type="term" value="C:vacuolar proton-transporting V-type ATPase, V1 domain"/>
    <property type="evidence" value="ECO:0007669"/>
    <property type="project" value="UniProtKB-UniRule"/>
</dbReference>
<dbReference type="GO" id="GO:0046961">
    <property type="term" value="F:proton-transporting ATPase activity, rotational mechanism"/>
    <property type="evidence" value="ECO:0007669"/>
    <property type="project" value="UniProtKB-UniRule"/>
</dbReference>